<dbReference type="SUPFAM" id="SSF53474">
    <property type="entry name" value="alpha/beta-Hydrolases"/>
    <property type="match status" value="1"/>
</dbReference>
<evidence type="ECO:0000313" key="2">
    <source>
        <dbReference type="Proteomes" id="UP000298551"/>
    </source>
</evidence>
<organism evidence="1 2">
    <name type="scientific">Pseudomonas putida</name>
    <name type="common">Arthrobacter siderocapsulatus</name>
    <dbReference type="NCBI Taxonomy" id="303"/>
    <lineage>
        <taxon>Bacteria</taxon>
        <taxon>Pseudomonadati</taxon>
        <taxon>Pseudomonadota</taxon>
        <taxon>Gammaproteobacteria</taxon>
        <taxon>Pseudomonadales</taxon>
        <taxon>Pseudomonadaceae</taxon>
        <taxon>Pseudomonas</taxon>
    </lineage>
</organism>
<dbReference type="RefSeq" id="WP_136913638.1">
    <property type="nucleotide sequence ID" value="NZ_CP039371.1"/>
</dbReference>
<dbReference type="OrthoDB" id="4378831at2"/>
<protein>
    <submittedName>
        <fullName evidence="1">DUF2235 domain-containing protein</fullName>
    </submittedName>
</protein>
<dbReference type="PANTHER" id="PTHR33840:SF1">
    <property type="entry name" value="TLE1 PHOSPHOLIPASE DOMAIN-CONTAINING PROTEIN"/>
    <property type="match status" value="1"/>
</dbReference>
<reference evidence="2" key="1">
    <citation type="submission" date="2019-04" db="EMBL/GenBank/DDBJ databases">
        <title>Genome sequence of Pseudomonas putida 1290, an auxin catabolizing strain.</title>
        <authorList>
            <person name="Laird T.S."/>
            <person name="Leveau J.H.J."/>
        </authorList>
    </citation>
    <scope>NUCLEOTIDE SEQUENCE [LARGE SCALE GENOMIC DNA]</scope>
    <source>
        <strain evidence="2">1290</strain>
    </source>
</reference>
<dbReference type="InterPro" id="IPR029058">
    <property type="entry name" value="AB_hydrolase_fold"/>
</dbReference>
<dbReference type="PANTHER" id="PTHR33840">
    <property type="match status" value="1"/>
</dbReference>
<gene>
    <name evidence="1" type="ORF">E6B08_08720</name>
</gene>
<accession>A0A4D6XFG7</accession>
<sequence length="415" mass="44804">MSEQHRLHPGMTLRVGIFFDGTGNNQCNLAVGGNGEGGSYGNALSNVALLHALYPTGPVGDQIFIKRYVPGVGTREGAADSLYGQATGGGRTGVEARVAEVLAWLEGQQLERSVSAPLAFDLFGFSRGAAAARHLANRLVEAQWSINFIGLFDTVAAIVEPLRGDFDPADARNGRLRLGLGPTIARQVVQLVAADERRHNFPLVRSANDIVVPGVHADVGGGYQALMHEQVQLCKPFSQRVAQAIPAERTAAYAQAATLLKASLAEPDAPPAQVLSWEEPVVGGAAQRFVALKQVYATVQREREVHGHLSRVYLSVMREFGMRGGVPFAALGANPLHRLPEELLGISRKVHGFALGDCPRLQLTGEEHRLLRGRYVHTSAHWNALNGMRSSRLDWMYVHRPAQGGSRVVHENPLG</sequence>
<dbReference type="EMBL" id="CP039371">
    <property type="protein sequence ID" value="QCI11465.1"/>
    <property type="molecule type" value="Genomic_DNA"/>
</dbReference>
<dbReference type="Proteomes" id="UP000298551">
    <property type="component" value="Chromosome"/>
</dbReference>
<dbReference type="Gene3D" id="3.40.50.1820">
    <property type="entry name" value="alpha/beta hydrolase"/>
    <property type="match status" value="1"/>
</dbReference>
<proteinExistence type="predicted"/>
<name>A0A4D6XFG7_PSEPU</name>
<evidence type="ECO:0000313" key="1">
    <source>
        <dbReference type="EMBL" id="QCI11465.1"/>
    </source>
</evidence>
<dbReference type="AlphaFoldDB" id="A0A4D6XFG7"/>